<evidence type="ECO:0000313" key="3">
    <source>
        <dbReference type="Proteomes" id="UP000654604"/>
    </source>
</evidence>
<gene>
    <name evidence="2" type="ORF">IQ215_07805</name>
</gene>
<dbReference type="RefSeq" id="WP_193800754.1">
    <property type="nucleotide sequence ID" value="NZ_JADEWC010000014.1"/>
</dbReference>
<evidence type="ECO:0000313" key="2">
    <source>
        <dbReference type="EMBL" id="MBE9222600.1"/>
    </source>
</evidence>
<comment type="caution">
    <text evidence="2">The sequence shown here is derived from an EMBL/GenBank/DDBJ whole genome shotgun (WGS) entry which is preliminary data.</text>
</comment>
<sequence>MKRLLKQLDSIKAIIDTFSPNQILDNPQEVDRIYQIYANSYEPIYSVVNLKNQLIELITGKNPVNGYLSADFGYGKTATLVYLWQVCQEEKILTIPPFKFKELADIITACYGWIKYSLQKLKKTELIVELEDLYSKYRLKSQEIRAEELAQKYKISPKKALQIIQEDLKTDTTNTNSVLGFWQECLPLIIKAGFKGLVVFADEIQEFLRTEEGASVRIQVLSDLVKGMRALGTTPVGLILSMPTDPTESAISEQAGDIIHRMREQKVSLRLADAYTADFPVELWQFLCDKFLDNPNDGKKLAHPATIDSLGQICDRKDLSNAPRTTVEVLKRLVTVAVKQKRAYTPLDLSEDYFNGQVQFYGTQQYRINLAIQTLEQLPAVYNHPQGKQIVRLLAMFPDGLSEDMAESLGMNKSLRDIVDDENLYGIHILQVEKNLYALEAISQTNKPTVVDKVLNSFRKRWFREWSNQQKKENAVFCFRDYILPLLFPASKSNWSWRKSKWFEDCYAWYNFILGSPQRYQSQFPNRSIVISVPHADNNLMQFRSPESTHLDWRFYLHDDNDDSETPPQLLSIAGTNQVDFNLRLNNGFANGYPLSFGLLSKVITAEQCTVLTLLNLSLFIKDWLKENPDISKSDRDRLEYHRRECHQYAIRLLFINAENWNIRGLNNIIGSETKFVESVFYQQCQTLFTDYSSFYKSLNSSLVKYKIVLDKIPLVVRKGHQILTVEKTELENIFEVTASGMPSVLGTLKDLKFVGEYKLAGKANQISQIKFTEHPLELTIKKHLYDLGEITKIKDRELKFISYEQLATKIEKLGYLSEELDEALNILEIRKDLNWNKSEGIIIQAIVDLEPILLETQLSKLQEEITELLTVFKEDQELNKIDTSLQEAQKTLLLINQSLNSDTDSLNQFNLFAEKDVNYSNKEEILEINLLKTQTLIQDLQQQKQQWNEQKYLLLSNKTNELKTELKQLAKQFNHSKIDQELVGNSELETCLEKYRKQLQRLVNDWEKKCFDLVNLLAISEDKIINLHQILEEVNQKIDIYQTETTKLNLLVSGLEDWRIILTHAGIVRQKLINYPDLLKNYYDDFIDPVVTHFNHNELESFPCAKQLELPLLELEEKLNSQQKIQRESFNKCVSDYEYLLKKIDDLDNKDYQLSYLCRFDSEHEEESYQTLKQVFIDKSKKWIDIENNRVNKLDNDLNFVSQKGEADFSSLIEEVNIYKTELDNFPQKITQFIDDLVILEEEINKIVQLSEKNKNISIDKEEHLEAEYEDILVIINSNNNELTFTELYEQIPEDDNLWEKIKVLYGKGCLEISLRRRL</sequence>
<evidence type="ECO:0008006" key="4">
    <source>
        <dbReference type="Google" id="ProtNLM"/>
    </source>
</evidence>
<evidence type="ECO:0000256" key="1">
    <source>
        <dbReference type="SAM" id="Coils"/>
    </source>
</evidence>
<proteinExistence type="predicted"/>
<keyword evidence="1" id="KW-0175">Coiled coil</keyword>
<protein>
    <recommendedName>
        <fullName evidence="4">ATP-binding protein</fullName>
    </recommendedName>
</protein>
<name>A0ABR9V3X5_9CHRO</name>
<organism evidence="2 3">
    <name type="scientific">Cyanobacterium stanieri LEGE 03274</name>
    <dbReference type="NCBI Taxonomy" id="1828756"/>
    <lineage>
        <taxon>Bacteria</taxon>
        <taxon>Bacillati</taxon>
        <taxon>Cyanobacteriota</taxon>
        <taxon>Cyanophyceae</taxon>
        <taxon>Oscillatoriophycideae</taxon>
        <taxon>Chroococcales</taxon>
        <taxon>Geminocystaceae</taxon>
        <taxon>Cyanobacterium</taxon>
    </lineage>
</organism>
<dbReference type="Proteomes" id="UP000654604">
    <property type="component" value="Unassembled WGS sequence"/>
</dbReference>
<feature type="coiled-coil region" evidence="1">
    <location>
        <begin position="931"/>
        <end position="1045"/>
    </location>
</feature>
<accession>A0ABR9V3X5</accession>
<reference evidence="2 3" key="1">
    <citation type="submission" date="2020-10" db="EMBL/GenBank/DDBJ databases">
        <authorList>
            <person name="Castelo-Branco R."/>
            <person name="Eusebio N."/>
            <person name="Adriana R."/>
            <person name="Vieira A."/>
            <person name="Brugerolle De Fraissinette N."/>
            <person name="Rezende De Castro R."/>
            <person name="Schneider M.P."/>
            <person name="Vasconcelos V."/>
            <person name="Leao P.N."/>
        </authorList>
    </citation>
    <scope>NUCLEOTIDE SEQUENCE [LARGE SCALE GENOMIC DNA]</scope>
    <source>
        <strain evidence="2 3">LEGE 03274</strain>
    </source>
</reference>
<dbReference type="EMBL" id="JADEWC010000014">
    <property type="protein sequence ID" value="MBE9222600.1"/>
    <property type="molecule type" value="Genomic_DNA"/>
</dbReference>
<keyword evidence="3" id="KW-1185">Reference proteome</keyword>